<protein>
    <submittedName>
        <fullName evidence="2">Uncharacterized protein</fullName>
    </submittedName>
</protein>
<accession>A0A0G4NKQ5</accession>
<sequence>MNDRSIPRFNPAPEQVGMHEDDMSYKDKLDQKAFEARQPEEANDGVMHPIIEKVVEYCWSLLHPGTRSIFTSAAFPTADDTAALLQPRKQTCAIQVNGKVRGVVQIPKPPAGLAGDALRDWMVAEVFKTEEGQTKFSSGPWDVRSPKRVIVARGAKTVNFVV</sequence>
<name>A0A0G4NKQ5_VERLO</name>
<proteinExistence type="predicted"/>
<dbReference type="Gene3D" id="1.10.730.10">
    <property type="entry name" value="Isoleucyl-tRNA Synthetase, Domain 1"/>
    <property type="match status" value="1"/>
</dbReference>
<dbReference type="EMBL" id="CVQI01036161">
    <property type="protein sequence ID" value="CRK46971.1"/>
    <property type="molecule type" value="Genomic_DNA"/>
</dbReference>
<evidence type="ECO:0000313" key="2">
    <source>
        <dbReference type="EMBL" id="CRK46971.1"/>
    </source>
</evidence>
<dbReference type="AlphaFoldDB" id="A0A0G4NKQ5"/>
<feature type="region of interest" description="Disordered" evidence="1">
    <location>
        <begin position="1"/>
        <end position="25"/>
    </location>
</feature>
<gene>
    <name evidence="2" type="ORF">BN1723_001246</name>
</gene>
<evidence type="ECO:0000256" key="1">
    <source>
        <dbReference type="SAM" id="MobiDB-lite"/>
    </source>
</evidence>
<dbReference type="Proteomes" id="UP000045706">
    <property type="component" value="Unassembled WGS sequence"/>
</dbReference>
<organism evidence="2 3">
    <name type="scientific">Verticillium longisporum</name>
    <name type="common">Verticillium dahliae var. longisporum</name>
    <dbReference type="NCBI Taxonomy" id="100787"/>
    <lineage>
        <taxon>Eukaryota</taxon>
        <taxon>Fungi</taxon>
        <taxon>Dikarya</taxon>
        <taxon>Ascomycota</taxon>
        <taxon>Pezizomycotina</taxon>
        <taxon>Sordariomycetes</taxon>
        <taxon>Hypocreomycetidae</taxon>
        <taxon>Glomerellales</taxon>
        <taxon>Plectosphaerellaceae</taxon>
        <taxon>Verticillium</taxon>
    </lineage>
</organism>
<evidence type="ECO:0000313" key="3">
    <source>
        <dbReference type="Proteomes" id="UP000045706"/>
    </source>
</evidence>
<reference evidence="3" key="1">
    <citation type="submission" date="2015-05" db="EMBL/GenBank/DDBJ databases">
        <authorList>
            <person name="Fogelqvist Johan"/>
        </authorList>
    </citation>
    <scope>NUCLEOTIDE SEQUENCE [LARGE SCALE GENOMIC DNA]</scope>
</reference>